<keyword evidence="1" id="KW-0472">Membrane</keyword>
<evidence type="ECO:0000256" key="1">
    <source>
        <dbReference type="SAM" id="Phobius"/>
    </source>
</evidence>
<proteinExistence type="predicted"/>
<gene>
    <name evidence="2" type="ORF">S01H4_40600</name>
</gene>
<evidence type="ECO:0008006" key="3">
    <source>
        <dbReference type="Google" id="ProtNLM"/>
    </source>
</evidence>
<organism evidence="2">
    <name type="scientific">marine sediment metagenome</name>
    <dbReference type="NCBI Taxonomy" id="412755"/>
    <lineage>
        <taxon>unclassified sequences</taxon>
        <taxon>metagenomes</taxon>
        <taxon>ecological metagenomes</taxon>
    </lineage>
</organism>
<protein>
    <recommendedName>
        <fullName evidence="3">Abi-like protein</fullName>
    </recommendedName>
</protein>
<reference evidence="2" key="1">
    <citation type="journal article" date="2014" name="Front. Microbiol.">
        <title>High frequency of phylogenetically diverse reductive dehalogenase-homologous genes in deep subseafloor sedimentary metagenomes.</title>
        <authorList>
            <person name="Kawai M."/>
            <person name="Futagami T."/>
            <person name="Toyoda A."/>
            <person name="Takaki Y."/>
            <person name="Nishi S."/>
            <person name="Hori S."/>
            <person name="Arai W."/>
            <person name="Tsubouchi T."/>
            <person name="Morono Y."/>
            <person name="Uchiyama I."/>
            <person name="Ito T."/>
            <person name="Fujiyama A."/>
            <person name="Inagaki F."/>
            <person name="Takami H."/>
        </authorList>
    </citation>
    <scope>NUCLEOTIDE SEQUENCE</scope>
    <source>
        <strain evidence="2">Expedition CK06-06</strain>
    </source>
</reference>
<feature type="non-terminal residue" evidence="2">
    <location>
        <position position="187"/>
    </location>
</feature>
<dbReference type="AlphaFoldDB" id="X1CHQ6"/>
<keyword evidence="1" id="KW-0812">Transmembrane</keyword>
<accession>X1CHQ6</accession>
<sequence>MEYTKPSLTYEEQADLLISRGLLADRDILIATLQNVNYYRLSGYLYPFRNTDDSFLDGTTLDIMWRRYRLDRRLRFLLLDAIERVEVALRSRLVYHFVHKHNAFDYLDKIYLPNLDQTQYEEFKQKLATEISRSKEKFVIHFKRKYGDKHNMPPLWIACELFSFGLFLTFYRGVEKSLQQQLARDLV</sequence>
<dbReference type="InterPro" id="IPR011664">
    <property type="entry name" value="Abi_system_AbiD/AbiF-like"/>
</dbReference>
<comment type="caution">
    <text evidence="2">The sequence shown here is derived from an EMBL/GenBank/DDBJ whole genome shotgun (WGS) entry which is preliminary data.</text>
</comment>
<evidence type="ECO:0000313" key="2">
    <source>
        <dbReference type="EMBL" id="GAG92617.1"/>
    </source>
</evidence>
<dbReference type="EMBL" id="BART01022130">
    <property type="protein sequence ID" value="GAG92617.1"/>
    <property type="molecule type" value="Genomic_DNA"/>
</dbReference>
<feature type="transmembrane region" description="Helical" evidence="1">
    <location>
        <begin position="155"/>
        <end position="174"/>
    </location>
</feature>
<dbReference type="Pfam" id="PF07751">
    <property type="entry name" value="Abi_2"/>
    <property type="match status" value="1"/>
</dbReference>
<name>X1CHQ6_9ZZZZ</name>
<keyword evidence="1" id="KW-1133">Transmembrane helix</keyword>